<reference evidence="2 3" key="1">
    <citation type="submission" date="2015-07" db="EMBL/GenBank/DDBJ databases">
        <title>High-quality genome of monoxenous trypanosomatid Leptomonas pyrrhocoris.</title>
        <authorList>
            <person name="Flegontov P."/>
            <person name="Butenko A."/>
            <person name="Firsov S."/>
            <person name="Vlcek C."/>
            <person name="Logacheva M.D."/>
            <person name="Field M."/>
            <person name="Filatov D."/>
            <person name="Flegontova O."/>
            <person name="Gerasimov E."/>
            <person name="Jackson A.P."/>
            <person name="Kelly S."/>
            <person name="Opperdoes F."/>
            <person name="O'Reilly A."/>
            <person name="Votypka J."/>
            <person name="Yurchenko V."/>
            <person name="Lukes J."/>
        </authorList>
    </citation>
    <scope>NUCLEOTIDE SEQUENCE [LARGE SCALE GENOMIC DNA]</scope>
    <source>
        <strain evidence="2">H10</strain>
    </source>
</reference>
<dbReference type="OrthoDB" id="257482at2759"/>
<organism evidence="2 3">
    <name type="scientific">Leptomonas pyrrhocoris</name>
    <name type="common">Firebug parasite</name>
    <dbReference type="NCBI Taxonomy" id="157538"/>
    <lineage>
        <taxon>Eukaryota</taxon>
        <taxon>Discoba</taxon>
        <taxon>Euglenozoa</taxon>
        <taxon>Kinetoplastea</taxon>
        <taxon>Metakinetoplastina</taxon>
        <taxon>Trypanosomatida</taxon>
        <taxon>Trypanosomatidae</taxon>
        <taxon>Leishmaniinae</taxon>
        <taxon>Leptomonas</taxon>
    </lineage>
</organism>
<protein>
    <submittedName>
        <fullName evidence="2">Uncharacterized protein</fullName>
    </submittedName>
</protein>
<evidence type="ECO:0000256" key="1">
    <source>
        <dbReference type="SAM" id="MobiDB-lite"/>
    </source>
</evidence>
<dbReference type="RefSeq" id="XP_015661372.1">
    <property type="nucleotide sequence ID" value="XM_015799770.1"/>
</dbReference>
<name>A0A0M9G5T1_LEPPY</name>
<dbReference type="AlphaFoldDB" id="A0A0M9G5T1"/>
<dbReference type="OMA" id="AVGWQKI"/>
<evidence type="ECO:0000313" key="3">
    <source>
        <dbReference type="Proteomes" id="UP000037923"/>
    </source>
</evidence>
<gene>
    <name evidence="2" type="ORF">ABB37_02682</name>
</gene>
<accession>A0A0M9G5T1</accession>
<dbReference type="Proteomes" id="UP000037923">
    <property type="component" value="Unassembled WGS sequence"/>
</dbReference>
<sequence>MCVPRNSTADSPQRDAVRFLSLVVLMVDSHLPSAAPDRVHQRTILRGLGVIDSFLSSRDQTQQDGEQVVVAFKVVPVYVTVAPWVPQLPPRLRTLVCDQGHLASLEGGRGFGSADVGPVPEGYLTREAVALVHGLPRCCVEAVSGLFPLFHPLPPTKTACDIEAAEATGWRLLHTEDAKSSTRIALMKDHLEKLALFREARLSTVMDSLLNGGASHLENEWVVVTYPDGLPPIPERARDVQSERSPARKGRRTTKYSDCHPPGTEAAEETVSPSPLFLLPARFLCQYFHIGAGWQRIAQQDRGAALDAVVRLREIIEAIPVCNGDGSVMTAKVVFDLPRGGKGSTVTLARASAM</sequence>
<keyword evidence="3" id="KW-1185">Reference proteome</keyword>
<feature type="region of interest" description="Disordered" evidence="1">
    <location>
        <begin position="233"/>
        <end position="270"/>
    </location>
</feature>
<evidence type="ECO:0000313" key="2">
    <source>
        <dbReference type="EMBL" id="KPA82933.1"/>
    </source>
</evidence>
<comment type="caution">
    <text evidence="2">The sequence shown here is derived from an EMBL/GenBank/DDBJ whole genome shotgun (WGS) entry which is preliminary data.</text>
</comment>
<dbReference type="GeneID" id="26902973"/>
<feature type="compositionally biased region" description="Basic and acidic residues" evidence="1">
    <location>
        <begin position="235"/>
        <end position="246"/>
    </location>
</feature>
<dbReference type="EMBL" id="LGTL01000004">
    <property type="protein sequence ID" value="KPA82933.1"/>
    <property type="molecule type" value="Genomic_DNA"/>
</dbReference>
<dbReference type="VEuPathDB" id="TriTrypDB:LpyrH10_04_2320"/>
<proteinExistence type="predicted"/>